<keyword evidence="1" id="KW-0521">NADP</keyword>
<evidence type="ECO:0000256" key="2">
    <source>
        <dbReference type="ARBA" id="ARBA00023002"/>
    </source>
</evidence>
<dbReference type="Gene3D" id="3.40.50.720">
    <property type="entry name" value="NAD(P)-binding Rossmann-like Domain"/>
    <property type="match status" value="1"/>
</dbReference>
<dbReference type="RefSeq" id="XP_040715726.1">
    <property type="nucleotide sequence ID" value="XM_040860318.1"/>
</dbReference>
<dbReference type="Proteomes" id="UP000193689">
    <property type="component" value="Unassembled WGS sequence"/>
</dbReference>
<gene>
    <name evidence="4" type="ORF">BCR38DRAFT_434785</name>
</gene>
<accession>A0A1Y2DYD9</accession>
<dbReference type="EMBL" id="MCFJ01000007">
    <property type="protein sequence ID" value="ORY64312.1"/>
    <property type="molecule type" value="Genomic_DNA"/>
</dbReference>
<sequence length="324" mass="35473">MSSSGNYINKVAIVGATGTVGKFIVEELLKAGNHEVTAITRVDGSSTMPAGVKVAKVDYNNPSTLVDALQGQEALIITMSVRAPKDTQDKLVEAAAVANVPYVLPSDWCPDMTNEEFGNDIFLGPAERATRKNIEDLGKSSWMAIISSFWYEFSLGGGPAMYGLDYKGRSMTFFDDGETKINTITFPQSGRAVANLLALPINSENGPSLSKYKNKFIYVSSFCVSQKDMFNSVLRVTGTKNEDWTINYEDSTKRFEDGKKEMRSGNPLGFRQVLYSRVFFKDGLGNYEATKGLDNGALGLPEEDLDQFTIAAIQLAKSDLDYGE</sequence>
<dbReference type="OrthoDB" id="419598at2759"/>
<evidence type="ECO:0000256" key="1">
    <source>
        <dbReference type="ARBA" id="ARBA00022857"/>
    </source>
</evidence>
<organism evidence="4 5">
    <name type="scientific">Pseudomassariella vexata</name>
    <dbReference type="NCBI Taxonomy" id="1141098"/>
    <lineage>
        <taxon>Eukaryota</taxon>
        <taxon>Fungi</taxon>
        <taxon>Dikarya</taxon>
        <taxon>Ascomycota</taxon>
        <taxon>Pezizomycotina</taxon>
        <taxon>Sordariomycetes</taxon>
        <taxon>Xylariomycetidae</taxon>
        <taxon>Amphisphaeriales</taxon>
        <taxon>Pseudomassariaceae</taxon>
        <taxon>Pseudomassariella</taxon>
    </lineage>
</organism>
<dbReference type="PANTHER" id="PTHR47706">
    <property type="entry name" value="NMRA-LIKE FAMILY PROTEIN"/>
    <property type="match status" value="1"/>
</dbReference>
<keyword evidence="2" id="KW-0560">Oxidoreductase</keyword>
<evidence type="ECO:0000313" key="4">
    <source>
        <dbReference type="EMBL" id="ORY64312.1"/>
    </source>
</evidence>
<dbReference type="Pfam" id="PF05368">
    <property type="entry name" value="NmrA"/>
    <property type="match status" value="1"/>
</dbReference>
<name>A0A1Y2DYD9_9PEZI</name>
<dbReference type="InterPro" id="IPR036291">
    <property type="entry name" value="NAD(P)-bd_dom_sf"/>
</dbReference>
<dbReference type="InterPro" id="IPR045312">
    <property type="entry name" value="PCBER-like"/>
</dbReference>
<proteinExistence type="predicted"/>
<reference evidence="4 5" key="1">
    <citation type="submission" date="2016-07" db="EMBL/GenBank/DDBJ databases">
        <title>Pervasive Adenine N6-methylation of Active Genes in Fungi.</title>
        <authorList>
            <consortium name="DOE Joint Genome Institute"/>
            <person name="Mondo S.J."/>
            <person name="Dannebaum R.O."/>
            <person name="Kuo R.C."/>
            <person name="Labutti K."/>
            <person name="Haridas S."/>
            <person name="Kuo A."/>
            <person name="Salamov A."/>
            <person name="Ahrendt S.R."/>
            <person name="Lipzen A."/>
            <person name="Sullivan W."/>
            <person name="Andreopoulos W.B."/>
            <person name="Clum A."/>
            <person name="Lindquist E."/>
            <person name="Daum C."/>
            <person name="Ramamoorthy G.K."/>
            <person name="Gryganskyi A."/>
            <person name="Culley D."/>
            <person name="Magnuson J.K."/>
            <person name="James T.Y."/>
            <person name="O'Malley M.A."/>
            <person name="Stajich J.E."/>
            <person name="Spatafora J.W."/>
            <person name="Visel A."/>
            <person name="Grigoriev I.V."/>
        </authorList>
    </citation>
    <scope>NUCLEOTIDE SEQUENCE [LARGE SCALE GENOMIC DNA]</scope>
    <source>
        <strain evidence="4 5">CBS 129021</strain>
    </source>
</reference>
<protein>
    <submittedName>
        <fullName evidence="4">CipA protein</fullName>
    </submittedName>
</protein>
<dbReference type="Gene3D" id="3.90.25.10">
    <property type="entry name" value="UDP-galactose 4-epimerase, domain 1"/>
    <property type="match status" value="1"/>
</dbReference>
<dbReference type="PANTHER" id="PTHR47706:SF7">
    <property type="entry name" value="CIPA-LIKE, PUTATIVE (AFU_ORTHOLOGUE AFUA_1G01630)-RELATED"/>
    <property type="match status" value="1"/>
</dbReference>
<dbReference type="CDD" id="cd05259">
    <property type="entry name" value="PCBER_SDR_a"/>
    <property type="match status" value="1"/>
</dbReference>
<comment type="caution">
    <text evidence="4">The sequence shown here is derived from an EMBL/GenBank/DDBJ whole genome shotgun (WGS) entry which is preliminary data.</text>
</comment>
<dbReference type="STRING" id="1141098.A0A1Y2DYD9"/>
<dbReference type="InParanoid" id="A0A1Y2DYD9"/>
<dbReference type="InterPro" id="IPR008030">
    <property type="entry name" value="NmrA-like"/>
</dbReference>
<evidence type="ECO:0000313" key="5">
    <source>
        <dbReference type="Proteomes" id="UP000193689"/>
    </source>
</evidence>
<dbReference type="GO" id="GO:0016491">
    <property type="term" value="F:oxidoreductase activity"/>
    <property type="evidence" value="ECO:0007669"/>
    <property type="project" value="UniProtKB-KW"/>
</dbReference>
<evidence type="ECO:0000259" key="3">
    <source>
        <dbReference type="Pfam" id="PF05368"/>
    </source>
</evidence>
<feature type="domain" description="NmrA-like" evidence="3">
    <location>
        <begin position="10"/>
        <end position="122"/>
    </location>
</feature>
<dbReference type="SUPFAM" id="SSF51735">
    <property type="entry name" value="NAD(P)-binding Rossmann-fold domains"/>
    <property type="match status" value="1"/>
</dbReference>
<keyword evidence="5" id="KW-1185">Reference proteome</keyword>
<dbReference type="AlphaFoldDB" id="A0A1Y2DYD9"/>
<dbReference type="GeneID" id="63776530"/>
<dbReference type="InterPro" id="IPR051609">
    <property type="entry name" value="NmrA/Isoflavone_reductase-like"/>
</dbReference>